<dbReference type="RefSeq" id="WP_093613358.1">
    <property type="nucleotide sequence ID" value="NZ_BOMT01000028.1"/>
</dbReference>
<keyword evidence="1" id="KW-0678">Repressor</keyword>
<keyword evidence="4" id="KW-0804">Transcription</keyword>
<evidence type="ECO:0000313" key="7">
    <source>
        <dbReference type="EMBL" id="SFE92783.1"/>
    </source>
</evidence>
<name>A0A1I2EJC0_9ACTN</name>
<dbReference type="OrthoDB" id="329481at2"/>
<organism evidence="7 8">
    <name type="scientific">Actinoplanes philippinensis</name>
    <dbReference type="NCBI Taxonomy" id="35752"/>
    <lineage>
        <taxon>Bacteria</taxon>
        <taxon>Bacillati</taxon>
        <taxon>Actinomycetota</taxon>
        <taxon>Actinomycetes</taxon>
        <taxon>Micromonosporales</taxon>
        <taxon>Micromonosporaceae</taxon>
        <taxon>Actinoplanes</taxon>
    </lineage>
</organism>
<dbReference type="Gene3D" id="1.10.10.60">
    <property type="entry name" value="Homeodomain-like"/>
    <property type="match status" value="1"/>
</dbReference>
<dbReference type="SUPFAM" id="SSF46689">
    <property type="entry name" value="Homeodomain-like"/>
    <property type="match status" value="1"/>
</dbReference>
<feature type="domain" description="HTH tetR-type" evidence="6">
    <location>
        <begin position="7"/>
        <end position="67"/>
    </location>
</feature>
<dbReference type="AlphaFoldDB" id="A0A1I2EJC0"/>
<dbReference type="InterPro" id="IPR050109">
    <property type="entry name" value="HTH-type_TetR-like_transc_reg"/>
</dbReference>
<evidence type="ECO:0000256" key="4">
    <source>
        <dbReference type="ARBA" id="ARBA00023163"/>
    </source>
</evidence>
<dbReference type="PANTHER" id="PTHR30055">
    <property type="entry name" value="HTH-TYPE TRANSCRIPTIONAL REGULATOR RUTR"/>
    <property type="match status" value="1"/>
</dbReference>
<dbReference type="PRINTS" id="PR00400">
    <property type="entry name" value="TETREPRESSOR"/>
</dbReference>
<evidence type="ECO:0000256" key="3">
    <source>
        <dbReference type="ARBA" id="ARBA00023125"/>
    </source>
</evidence>
<dbReference type="PANTHER" id="PTHR30055:SF151">
    <property type="entry name" value="TRANSCRIPTIONAL REGULATORY PROTEIN"/>
    <property type="match status" value="1"/>
</dbReference>
<dbReference type="Gene3D" id="1.10.357.10">
    <property type="entry name" value="Tetracycline Repressor, domain 2"/>
    <property type="match status" value="1"/>
</dbReference>
<dbReference type="PROSITE" id="PS50977">
    <property type="entry name" value="HTH_TETR_2"/>
    <property type="match status" value="1"/>
</dbReference>
<dbReference type="GO" id="GO:0003700">
    <property type="term" value="F:DNA-binding transcription factor activity"/>
    <property type="evidence" value="ECO:0007669"/>
    <property type="project" value="TreeGrafter"/>
</dbReference>
<dbReference type="InterPro" id="IPR003012">
    <property type="entry name" value="Tet_transcr_reg_TetR"/>
</dbReference>
<dbReference type="GO" id="GO:0046677">
    <property type="term" value="P:response to antibiotic"/>
    <property type="evidence" value="ECO:0007669"/>
    <property type="project" value="InterPro"/>
</dbReference>
<keyword evidence="3 5" id="KW-0238">DNA-binding</keyword>
<keyword evidence="8" id="KW-1185">Reference proteome</keyword>
<dbReference type="Pfam" id="PF02909">
    <property type="entry name" value="TetR_C_1"/>
    <property type="match status" value="1"/>
</dbReference>
<dbReference type="Pfam" id="PF00440">
    <property type="entry name" value="TetR_N"/>
    <property type="match status" value="1"/>
</dbReference>
<dbReference type="STRING" id="35752.SAMN05421541_104503"/>
<dbReference type="GO" id="GO:0045892">
    <property type="term" value="P:negative regulation of DNA-templated transcription"/>
    <property type="evidence" value="ECO:0007669"/>
    <property type="project" value="InterPro"/>
</dbReference>
<evidence type="ECO:0000256" key="5">
    <source>
        <dbReference type="PROSITE-ProRule" id="PRU00335"/>
    </source>
</evidence>
<evidence type="ECO:0000313" key="8">
    <source>
        <dbReference type="Proteomes" id="UP000199645"/>
    </source>
</evidence>
<dbReference type="InterPro" id="IPR001647">
    <property type="entry name" value="HTH_TetR"/>
</dbReference>
<dbReference type="Proteomes" id="UP000199645">
    <property type="component" value="Unassembled WGS sequence"/>
</dbReference>
<sequence>MPTSRAPLSTRRVLQAALSLADSGGTDALTMRHLGRHLGVEAMSLYRHVANKDAVLDGILDMVVSEIDLPERPGDWKAAMRHRGVAAFRVFSLHPWAPPLLMSRTNTGPSMLRYIDFTLGALRGAGFSWRLADYAWNTMDSYVYGYTLRRLAFPIAPADYAETASAHQHLLAGDRYPHMAELTRQVAEGHHPGDPDITFGLDLILDGLERLRDTEPTDLTPP</sequence>
<gene>
    <name evidence="7" type="ORF">SAMN05421541_104503</name>
</gene>
<evidence type="ECO:0000259" key="6">
    <source>
        <dbReference type="PROSITE" id="PS50977"/>
    </source>
</evidence>
<dbReference type="InterPro" id="IPR009057">
    <property type="entry name" value="Homeodomain-like_sf"/>
</dbReference>
<dbReference type="InterPro" id="IPR004111">
    <property type="entry name" value="Repressor_TetR_C"/>
</dbReference>
<evidence type="ECO:0000256" key="1">
    <source>
        <dbReference type="ARBA" id="ARBA00022491"/>
    </source>
</evidence>
<feature type="DNA-binding region" description="H-T-H motif" evidence="5">
    <location>
        <begin position="30"/>
        <end position="49"/>
    </location>
</feature>
<evidence type="ECO:0000256" key="2">
    <source>
        <dbReference type="ARBA" id="ARBA00023015"/>
    </source>
</evidence>
<dbReference type="GO" id="GO:0000976">
    <property type="term" value="F:transcription cis-regulatory region binding"/>
    <property type="evidence" value="ECO:0007669"/>
    <property type="project" value="TreeGrafter"/>
</dbReference>
<accession>A0A1I2EJC0</accession>
<reference evidence="7 8" key="1">
    <citation type="submission" date="2016-10" db="EMBL/GenBank/DDBJ databases">
        <authorList>
            <person name="de Groot N.N."/>
        </authorList>
    </citation>
    <scope>NUCLEOTIDE SEQUENCE [LARGE SCALE GENOMIC DNA]</scope>
    <source>
        <strain evidence="7 8">DSM 43019</strain>
    </source>
</reference>
<dbReference type="EMBL" id="FONV01000004">
    <property type="protein sequence ID" value="SFE92783.1"/>
    <property type="molecule type" value="Genomic_DNA"/>
</dbReference>
<dbReference type="InterPro" id="IPR036271">
    <property type="entry name" value="Tet_transcr_reg_TetR-rel_C_sf"/>
</dbReference>
<keyword evidence="2" id="KW-0805">Transcription regulation</keyword>
<protein>
    <submittedName>
        <fullName evidence="7">DNA-binding transcriptional regulator, AcrR family</fullName>
    </submittedName>
</protein>
<proteinExistence type="predicted"/>
<dbReference type="SUPFAM" id="SSF48498">
    <property type="entry name" value="Tetracyclin repressor-like, C-terminal domain"/>
    <property type="match status" value="1"/>
</dbReference>